<feature type="non-terminal residue" evidence="3">
    <location>
        <position position="1"/>
    </location>
</feature>
<protein>
    <submittedName>
        <fullName evidence="3">Uncharacterized protein</fullName>
    </submittedName>
</protein>
<keyword evidence="4" id="KW-1185">Reference proteome</keyword>
<feature type="compositionally biased region" description="Polar residues" evidence="2">
    <location>
        <begin position="238"/>
        <end position="256"/>
    </location>
</feature>
<proteinExistence type="predicted"/>
<dbReference type="EMBL" id="CAJNJA010075604">
    <property type="protein sequence ID" value="CAE7915217.1"/>
    <property type="molecule type" value="Genomic_DNA"/>
</dbReference>
<evidence type="ECO:0000256" key="1">
    <source>
        <dbReference type="SAM" id="Coils"/>
    </source>
</evidence>
<organism evidence="3 4">
    <name type="scientific">Symbiodinium necroappetens</name>
    <dbReference type="NCBI Taxonomy" id="1628268"/>
    <lineage>
        <taxon>Eukaryota</taxon>
        <taxon>Sar</taxon>
        <taxon>Alveolata</taxon>
        <taxon>Dinophyceae</taxon>
        <taxon>Suessiales</taxon>
        <taxon>Symbiodiniaceae</taxon>
        <taxon>Symbiodinium</taxon>
    </lineage>
</organism>
<name>A0A813BPU6_9DINO</name>
<gene>
    <name evidence="3" type="ORF">SNEC2469_LOCUS31346</name>
</gene>
<evidence type="ECO:0000256" key="2">
    <source>
        <dbReference type="SAM" id="MobiDB-lite"/>
    </source>
</evidence>
<reference evidence="3" key="1">
    <citation type="submission" date="2021-02" db="EMBL/GenBank/DDBJ databases">
        <authorList>
            <person name="Dougan E. K."/>
            <person name="Rhodes N."/>
            <person name="Thang M."/>
            <person name="Chan C."/>
        </authorList>
    </citation>
    <scope>NUCLEOTIDE SEQUENCE</scope>
</reference>
<accession>A0A813BPU6</accession>
<comment type="caution">
    <text evidence="3">The sequence shown here is derived from an EMBL/GenBank/DDBJ whole genome shotgun (WGS) entry which is preliminary data.</text>
</comment>
<evidence type="ECO:0000313" key="3">
    <source>
        <dbReference type="EMBL" id="CAE7915217.1"/>
    </source>
</evidence>
<feature type="coiled-coil region" evidence="1">
    <location>
        <begin position="23"/>
        <end position="57"/>
    </location>
</feature>
<feature type="region of interest" description="Disordered" evidence="2">
    <location>
        <begin position="237"/>
        <end position="262"/>
    </location>
</feature>
<keyword evidence="1" id="KW-0175">Coiled coil</keyword>
<dbReference type="AlphaFoldDB" id="A0A813BPU6"/>
<sequence>VAGLQKSLADRQGLWEKYEQDLRASYRKEHARFSRDVQRLREDLAKAVEAQETVQRELVAVAWRGPRQEAPAPCAADEDFLAAWRAEPTANDAQEVIRRALQANAGRPRMDAAHPAGGVDMSDLGPWSRRSEVEMRGAPPLSVGPPTAAWEPLGAAATHVPEHGLPRDPYMPSPGARVATPVTSPSQHYKATDGTRISVKTKPAVSAPPTGGVTLGSKLEARRTALALFGVMPPAQALHSSQDSLGGDHATSSNSGGPFLTDAEIRSRLGAFSLVDDDKETGGEGT</sequence>
<dbReference type="Proteomes" id="UP000601435">
    <property type="component" value="Unassembled WGS sequence"/>
</dbReference>
<evidence type="ECO:0000313" key="4">
    <source>
        <dbReference type="Proteomes" id="UP000601435"/>
    </source>
</evidence>
<dbReference type="OrthoDB" id="415210at2759"/>